<reference evidence="3 4" key="1">
    <citation type="submission" date="2016-03" db="EMBL/GenBank/DDBJ databases">
        <authorList>
            <person name="Ploux O."/>
        </authorList>
    </citation>
    <scope>NUCLEOTIDE SEQUENCE [LARGE SCALE GENOMIC DNA]</scope>
    <source>
        <strain evidence="3 4">UAMH 11012</strain>
    </source>
</reference>
<accession>A0A1L7XT26</accession>
<dbReference type="AlphaFoldDB" id="A0A1L7XT26"/>
<feature type="region of interest" description="Disordered" evidence="1">
    <location>
        <begin position="422"/>
        <end position="604"/>
    </location>
</feature>
<feature type="compositionally biased region" description="Low complexity" evidence="1">
    <location>
        <begin position="827"/>
        <end position="843"/>
    </location>
</feature>
<feature type="compositionally biased region" description="Basic and acidic residues" evidence="1">
    <location>
        <begin position="439"/>
        <end position="450"/>
    </location>
</feature>
<feature type="region of interest" description="Disordered" evidence="1">
    <location>
        <begin position="711"/>
        <end position="753"/>
    </location>
</feature>
<evidence type="ECO:0000313" key="3">
    <source>
        <dbReference type="EMBL" id="CZR68204.1"/>
    </source>
</evidence>
<feature type="transmembrane region" description="Helical" evidence="2">
    <location>
        <begin position="38"/>
        <end position="62"/>
    </location>
</feature>
<dbReference type="OrthoDB" id="3546893at2759"/>
<organism evidence="3 4">
    <name type="scientific">Phialocephala subalpina</name>
    <dbReference type="NCBI Taxonomy" id="576137"/>
    <lineage>
        <taxon>Eukaryota</taxon>
        <taxon>Fungi</taxon>
        <taxon>Dikarya</taxon>
        <taxon>Ascomycota</taxon>
        <taxon>Pezizomycotina</taxon>
        <taxon>Leotiomycetes</taxon>
        <taxon>Helotiales</taxon>
        <taxon>Mollisiaceae</taxon>
        <taxon>Phialocephala</taxon>
        <taxon>Phialocephala fortinii species complex</taxon>
    </lineage>
</organism>
<feature type="compositionally biased region" description="Low complexity" evidence="1">
    <location>
        <begin position="715"/>
        <end position="753"/>
    </location>
</feature>
<feature type="compositionally biased region" description="Basic and acidic residues" evidence="1">
    <location>
        <begin position="470"/>
        <end position="480"/>
    </location>
</feature>
<protein>
    <submittedName>
        <fullName evidence="3">Uncharacterized protein</fullName>
    </submittedName>
</protein>
<proteinExistence type="predicted"/>
<feature type="compositionally biased region" description="Basic residues" evidence="1">
    <location>
        <begin position="502"/>
        <end position="511"/>
    </location>
</feature>
<evidence type="ECO:0000313" key="4">
    <source>
        <dbReference type="Proteomes" id="UP000184330"/>
    </source>
</evidence>
<gene>
    <name evidence="3" type="ORF">PAC_18103</name>
</gene>
<evidence type="ECO:0000256" key="1">
    <source>
        <dbReference type="SAM" id="MobiDB-lite"/>
    </source>
</evidence>
<feature type="compositionally biased region" description="Polar residues" evidence="1">
    <location>
        <begin position="206"/>
        <end position="216"/>
    </location>
</feature>
<feature type="region of interest" description="Disordered" evidence="1">
    <location>
        <begin position="1015"/>
        <end position="1050"/>
    </location>
</feature>
<feature type="compositionally biased region" description="Basic and acidic residues" evidence="1">
    <location>
        <begin position="864"/>
        <end position="881"/>
    </location>
</feature>
<keyword evidence="2" id="KW-0472">Membrane</keyword>
<keyword evidence="2" id="KW-1133">Transmembrane helix</keyword>
<feature type="compositionally biased region" description="Polar residues" evidence="1">
    <location>
        <begin position="237"/>
        <end position="248"/>
    </location>
</feature>
<keyword evidence="4" id="KW-1185">Reference proteome</keyword>
<feature type="compositionally biased region" description="Basic and acidic residues" evidence="1">
    <location>
        <begin position="844"/>
        <end position="854"/>
    </location>
</feature>
<dbReference type="STRING" id="576137.A0A1L7XT26"/>
<evidence type="ECO:0000256" key="2">
    <source>
        <dbReference type="SAM" id="Phobius"/>
    </source>
</evidence>
<dbReference type="EMBL" id="FJOG01000052">
    <property type="protein sequence ID" value="CZR68204.1"/>
    <property type="molecule type" value="Genomic_DNA"/>
</dbReference>
<feature type="region of interest" description="Disordered" evidence="1">
    <location>
        <begin position="965"/>
        <end position="999"/>
    </location>
</feature>
<feature type="compositionally biased region" description="Basic and acidic residues" evidence="1">
    <location>
        <begin position="1015"/>
        <end position="1025"/>
    </location>
</feature>
<keyword evidence="2" id="KW-0812">Transmembrane</keyword>
<name>A0A1L7XT26_9HELO</name>
<sequence length="1065" mass="118795">MATSAWIFETTLRKRDSIRRTIYSASIPIGSATMSLGMILIIAICGALLLFAAVTIGIIFHVKRRNRFRNKVRIDVPDHEMIRSDPRTTMRSIRTPEIFFPRRMSRGLSFNPWAPLDGGITTSSSDWQDVDLSDHAPPLATAQRPSFHRGVARVRESWPLASNIPLKLLPSQTTMILSPVAPPGYVVPQPKRQSIKLVRRRESADCSPTRSKSGSPTRDLYPAPLSPKKRSQRRSASETPTLLRSASQKLKVAHRKSLTRTLTTLNRISGRAPTKRLLTPPIKQAAESREQLINKEFSQTMEDIGTGRMTIQTEGGSLLLQPADGIKSPTPSFTSTDSLCEAQPEVIIAALSSPSKSSLNNEKRHRVRISEATTIIQTSIHEDDPVMIVAKPEEQYFALPHRISLAGDPFFSSVRSSKTIVSTSQVQGPRPMYFRKSTFGHEESPNRPEDYISPLRDVSSNSQASPKPPHSQDETEEHNPFRWSPQEAMKAKVTPLSGRTSPNRKGHRRSNVIRMSHLVSRPMSSVPVVQEEPEEESPRKSIRFSLPPATAIRVFEPEKSPSPSSSTTSRRRSMRPPSSATFSPDLTITEGVPTTPASSPVSKMDRRSFSIYSPTLSVCNYYTESNGGSEDEFFNQKPKRVSVSTLKSRRHGQDFSTDLTLFPTNQMQQNHQLSLISFPPPPSCDPTQPECVMTVLTPPPLRPLPTIASTMTGFSSTSPSPAPPLLTTSSNTQLYGPRDLPSRPSTLSPPRDSLASSISMLRRMNSQISQYSSQSTIAEEIPAFDSEKSPQLPPHPHFSLNFNLEEAQAEERGRSRGSRHYLAIGRQSQYNGYGNSNSYSRNSRPGDRPRESWRIGKSRKRNTYGKEDFSGFEDVREEKELTPVPESSPATEANALGIINLRFPTLSKDGKVRNLPTPPRSREKAFEIEKERKVIDLDEAEIVDAKLVEDEEADKENLHAKGSLRWSDAMAKPARTSSRRDSQMKYPSPQGNQTPPKWSISGLGLAGQRLLGTEKVDLTSPERPHSLGLYDDNGFLRSSPEMKERRKKARESKVKVEVDEWHSVM</sequence>
<feature type="region of interest" description="Disordered" evidence="1">
    <location>
        <begin position="180"/>
        <end position="250"/>
    </location>
</feature>
<feature type="region of interest" description="Disordered" evidence="1">
    <location>
        <begin position="825"/>
        <end position="890"/>
    </location>
</feature>
<dbReference type="Proteomes" id="UP000184330">
    <property type="component" value="Unassembled WGS sequence"/>
</dbReference>